<keyword evidence="4" id="KW-0460">Magnesium</keyword>
<keyword evidence="7" id="KW-1185">Reference proteome</keyword>
<organism evidence="6 7">
    <name type="scientific">Psychromonas aquatilis</name>
    <dbReference type="NCBI Taxonomy" id="2005072"/>
    <lineage>
        <taxon>Bacteria</taxon>
        <taxon>Pseudomonadati</taxon>
        <taxon>Pseudomonadota</taxon>
        <taxon>Gammaproteobacteria</taxon>
        <taxon>Alteromonadales</taxon>
        <taxon>Psychromonadaceae</taxon>
        <taxon>Psychromonas</taxon>
    </lineage>
</organism>
<dbReference type="SFLD" id="SFLDS00003">
    <property type="entry name" value="Haloacid_Dehalogenase"/>
    <property type="match status" value="1"/>
</dbReference>
<dbReference type="SUPFAM" id="SSF56784">
    <property type="entry name" value="HAD-like"/>
    <property type="match status" value="1"/>
</dbReference>
<dbReference type="Gene3D" id="3.40.50.1000">
    <property type="entry name" value="HAD superfamily/HAD-like"/>
    <property type="match status" value="1"/>
</dbReference>
<dbReference type="PROSITE" id="PS01229">
    <property type="entry name" value="COF_2"/>
    <property type="match status" value="1"/>
</dbReference>
<proteinExistence type="inferred from homology"/>
<dbReference type="PROSITE" id="PS01228">
    <property type="entry name" value="COF_1"/>
    <property type="match status" value="1"/>
</dbReference>
<dbReference type="InterPro" id="IPR006379">
    <property type="entry name" value="HAD-SF_hydro_IIB"/>
</dbReference>
<dbReference type="PANTHER" id="PTHR47267">
    <property type="match status" value="1"/>
</dbReference>
<evidence type="ECO:0000313" key="6">
    <source>
        <dbReference type="EMBL" id="MEL0630614.1"/>
    </source>
</evidence>
<evidence type="ECO:0000256" key="5">
    <source>
        <dbReference type="ARBA" id="ARBA00034778"/>
    </source>
</evidence>
<evidence type="ECO:0000256" key="2">
    <source>
        <dbReference type="ARBA" id="ARBA00022723"/>
    </source>
</evidence>
<keyword evidence="3 6" id="KW-0378">Hydrolase</keyword>
<dbReference type="InterPro" id="IPR036412">
    <property type="entry name" value="HAD-like_sf"/>
</dbReference>
<reference evidence="6 7" key="1">
    <citation type="submission" date="2024-02" db="EMBL/GenBank/DDBJ databases">
        <title>Bacteria isolated from the canopy kelp, Nereocystis luetkeana.</title>
        <authorList>
            <person name="Pfister C.A."/>
            <person name="Younker I.T."/>
            <person name="Light S.H."/>
        </authorList>
    </citation>
    <scope>NUCLEOTIDE SEQUENCE [LARGE SCALE GENOMIC DNA]</scope>
    <source>
        <strain evidence="6 7">TI.1.05</strain>
    </source>
</reference>
<dbReference type="SFLD" id="SFLDG01140">
    <property type="entry name" value="C2.B:_Phosphomannomutase_and_P"/>
    <property type="match status" value="1"/>
</dbReference>
<dbReference type="Proteomes" id="UP001369082">
    <property type="component" value="Unassembled WGS sequence"/>
</dbReference>
<evidence type="ECO:0000313" key="7">
    <source>
        <dbReference type="Proteomes" id="UP001369082"/>
    </source>
</evidence>
<accession>A0ABU9GTT0</accession>
<dbReference type="NCBIfam" id="TIGR01484">
    <property type="entry name" value="HAD-SF-IIB"/>
    <property type="match status" value="1"/>
</dbReference>
<dbReference type="InterPro" id="IPR023214">
    <property type="entry name" value="HAD_sf"/>
</dbReference>
<evidence type="ECO:0000256" key="3">
    <source>
        <dbReference type="ARBA" id="ARBA00022801"/>
    </source>
</evidence>
<dbReference type="RefSeq" id="WP_341598739.1">
    <property type="nucleotide sequence ID" value="NZ_JBAKAZ010000068.1"/>
</dbReference>
<evidence type="ECO:0000256" key="1">
    <source>
        <dbReference type="ARBA" id="ARBA00001946"/>
    </source>
</evidence>
<dbReference type="PANTHER" id="PTHR47267:SF4">
    <property type="entry name" value="PYRIDOXAL PHOSPHATE PHOSPHATASE YIGL"/>
    <property type="match status" value="1"/>
</dbReference>
<dbReference type="GO" id="GO:0016787">
    <property type="term" value="F:hydrolase activity"/>
    <property type="evidence" value="ECO:0007669"/>
    <property type="project" value="UniProtKB-KW"/>
</dbReference>
<dbReference type="Gene3D" id="3.30.1240.10">
    <property type="match status" value="1"/>
</dbReference>
<dbReference type="NCBIfam" id="TIGR00099">
    <property type="entry name" value="Cof-subfamily"/>
    <property type="match status" value="1"/>
</dbReference>
<evidence type="ECO:0000256" key="4">
    <source>
        <dbReference type="ARBA" id="ARBA00022842"/>
    </source>
</evidence>
<dbReference type="EMBL" id="JBAKAZ010000068">
    <property type="protein sequence ID" value="MEL0630614.1"/>
    <property type="molecule type" value="Genomic_DNA"/>
</dbReference>
<comment type="similarity">
    <text evidence="5">Belongs to the HAD-like hydrolase superfamily. Cof family.</text>
</comment>
<dbReference type="Pfam" id="PF08282">
    <property type="entry name" value="Hydrolase_3"/>
    <property type="match status" value="1"/>
</dbReference>
<dbReference type="InterPro" id="IPR000150">
    <property type="entry name" value="Cof"/>
</dbReference>
<dbReference type="CDD" id="cd07516">
    <property type="entry name" value="HAD_Pase"/>
    <property type="match status" value="1"/>
</dbReference>
<protein>
    <submittedName>
        <fullName evidence="6">Cof-type HAD-IIB family hydrolase</fullName>
    </submittedName>
</protein>
<comment type="cofactor">
    <cofactor evidence="1">
        <name>Mg(2+)</name>
        <dbReference type="ChEBI" id="CHEBI:18420"/>
    </cofactor>
</comment>
<comment type="caution">
    <text evidence="6">The sequence shown here is derived from an EMBL/GenBank/DDBJ whole genome shotgun (WGS) entry which is preliminary data.</text>
</comment>
<gene>
    <name evidence="6" type="ORF">V6256_13440</name>
</gene>
<sequence>MYKIAISDLDGTLLNPMHKVSTTTKQAVDSWKKADKEFVIATGRHYIEAKRIQEDLGEPIYLITSNGARVHDPKGNIMLKQNLPTEIATTICNYDFDPSVQINLFTDHNWYANFSRQELKDMCIDTDFFCQECDLKSIDKSNTIKIFFYGEREKLDIIYKILNEQFAGKVNLTFSLDMCLEVMEANTNKGAAVNAVLKEMNLTEAQAIAFGDGMNDVEMLKSVGKPILMKNSQNDLLNALPEAEITLSSRDDGVAVKLNKLLQSL</sequence>
<name>A0ABU9GTT0_9GAMM</name>
<keyword evidence="2" id="KW-0479">Metal-binding</keyword>